<accession>A0ABY4W456</accession>
<dbReference type="Gene3D" id="3.60.130.10">
    <property type="entry name" value="Clavaminate synthase-like"/>
    <property type="match status" value="1"/>
</dbReference>
<feature type="domain" description="TauD/TfdA-like" evidence="7">
    <location>
        <begin position="140"/>
        <end position="381"/>
    </location>
</feature>
<feature type="domain" description="Gamma-butyrobetaine hydroxylase-like N-terminal" evidence="8">
    <location>
        <begin position="39"/>
        <end position="115"/>
    </location>
</feature>
<gene>
    <name evidence="9" type="ORF">NBZ79_16040</name>
</gene>
<dbReference type="RefSeq" id="WP_251933558.1">
    <property type="nucleotide sequence ID" value="NZ_CP098747.1"/>
</dbReference>
<dbReference type="PANTHER" id="PTHR10696:SF25">
    <property type="entry name" value="OXIDOREDUCTASE AIM17-RELATED"/>
    <property type="match status" value="1"/>
</dbReference>
<dbReference type="EMBL" id="CP098747">
    <property type="protein sequence ID" value="USG60677.1"/>
    <property type="molecule type" value="Genomic_DNA"/>
</dbReference>
<keyword evidence="3" id="KW-0479">Metal-binding</keyword>
<dbReference type="CDD" id="cd00250">
    <property type="entry name" value="CAS_like"/>
    <property type="match status" value="1"/>
</dbReference>
<comment type="similarity">
    <text evidence="2">Belongs to the gamma-BBH/TMLD family.</text>
</comment>
<comment type="cofactor">
    <cofactor evidence="1">
        <name>Fe(2+)</name>
        <dbReference type="ChEBI" id="CHEBI:29033"/>
    </cofactor>
</comment>
<dbReference type="InterPro" id="IPR003819">
    <property type="entry name" value="TauD/TfdA-like"/>
</dbReference>
<evidence type="ECO:0000259" key="8">
    <source>
        <dbReference type="Pfam" id="PF06155"/>
    </source>
</evidence>
<keyword evidence="4 9" id="KW-0223">Dioxygenase</keyword>
<proteinExistence type="inferred from homology"/>
<dbReference type="Pfam" id="PF06155">
    <property type="entry name" value="GBBH-like_N"/>
    <property type="match status" value="1"/>
</dbReference>
<name>A0ABY4W456_9PROT</name>
<dbReference type="Proteomes" id="UP001056291">
    <property type="component" value="Chromosome"/>
</dbReference>
<dbReference type="Pfam" id="PF02668">
    <property type="entry name" value="TauD"/>
    <property type="match status" value="1"/>
</dbReference>
<protein>
    <submittedName>
        <fullName evidence="9">TauD/TfdA family dioxygenase</fullName>
    </submittedName>
</protein>
<dbReference type="InterPro" id="IPR050411">
    <property type="entry name" value="AlphaKG_dependent_hydroxylases"/>
</dbReference>
<organism evidence="9 10">
    <name type="scientific">Sneathiella marina</name>
    <dbReference type="NCBI Taxonomy" id="2950108"/>
    <lineage>
        <taxon>Bacteria</taxon>
        <taxon>Pseudomonadati</taxon>
        <taxon>Pseudomonadota</taxon>
        <taxon>Alphaproteobacteria</taxon>
        <taxon>Sneathiellales</taxon>
        <taxon>Sneathiellaceae</taxon>
        <taxon>Sneathiella</taxon>
    </lineage>
</organism>
<evidence type="ECO:0000256" key="4">
    <source>
        <dbReference type="ARBA" id="ARBA00022964"/>
    </source>
</evidence>
<evidence type="ECO:0000256" key="6">
    <source>
        <dbReference type="ARBA" id="ARBA00023004"/>
    </source>
</evidence>
<evidence type="ECO:0000256" key="2">
    <source>
        <dbReference type="ARBA" id="ARBA00008654"/>
    </source>
</evidence>
<dbReference type="InterPro" id="IPR038492">
    <property type="entry name" value="GBBH-like_N_sf"/>
</dbReference>
<keyword evidence="10" id="KW-1185">Reference proteome</keyword>
<reference evidence="9" key="1">
    <citation type="submission" date="2022-06" db="EMBL/GenBank/DDBJ databases">
        <title>Sneathiella actinostolidae sp. nov., isolated from a sea anemonein the Western Pacific Ocean.</title>
        <authorList>
            <person name="Wei M.J."/>
        </authorList>
    </citation>
    <scope>NUCLEOTIDE SEQUENCE</scope>
    <source>
        <strain evidence="9">PHK-P5</strain>
    </source>
</reference>
<dbReference type="Gene3D" id="3.30.2020.30">
    <property type="match status" value="1"/>
</dbReference>
<dbReference type="GO" id="GO:0051213">
    <property type="term" value="F:dioxygenase activity"/>
    <property type="evidence" value="ECO:0007669"/>
    <property type="project" value="UniProtKB-KW"/>
</dbReference>
<evidence type="ECO:0000256" key="3">
    <source>
        <dbReference type="ARBA" id="ARBA00022723"/>
    </source>
</evidence>
<evidence type="ECO:0000256" key="5">
    <source>
        <dbReference type="ARBA" id="ARBA00023002"/>
    </source>
</evidence>
<evidence type="ECO:0000313" key="10">
    <source>
        <dbReference type="Proteomes" id="UP001056291"/>
    </source>
</evidence>
<evidence type="ECO:0000259" key="7">
    <source>
        <dbReference type="Pfam" id="PF02668"/>
    </source>
</evidence>
<dbReference type="InterPro" id="IPR010376">
    <property type="entry name" value="GBBH-like_N"/>
</dbReference>
<evidence type="ECO:0000256" key="1">
    <source>
        <dbReference type="ARBA" id="ARBA00001954"/>
    </source>
</evidence>
<dbReference type="PANTHER" id="PTHR10696">
    <property type="entry name" value="GAMMA-BUTYROBETAINE HYDROXYLASE-RELATED"/>
    <property type="match status" value="1"/>
</dbReference>
<keyword evidence="6" id="KW-0408">Iron</keyword>
<dbReference type="InterPro" id="IPR042098">
    <property type="entry name" value="TauD-like_sf"/>
</dbReference>
<keyword evidence="5" id="KW-0560">Oxidoreductase</keyword>
<evidence type="ECO:0000313" key="9">
    <source>
        <dbReference type="EMBL" id="USG60677.1"/>
    </source>
</evidence>
<dbReference type="SUPFAM" id="SSF51197">
    <property type="entry name" value="Clavaminate synthase-like"/>
    <property type="match status" value="1"/>
</dbReference>
<sequence>MNSAPQFAEQTASRLEIPDMGIWPVTARIHGTRLLEGDIVIDWDDGKSSHFLALWLREQCPCTICHSEITRETLIDITDIPVDIYATDCRLDDTGYLLVTWSDQDHASRYHPGWLRANCYDDWARAERGVQLPTWDSQFSVPEFDALDVLQEDETLYDWLVALDTYGLTRLRNVPLERGSVAHLAARIGTIRSSNFGTVFEVVSKPDADSNAYLSVELPLHMDLPTRETPPGLQFLHCIENGADGGESRFADAFHAAKILKEEAPEVYRLVTTVDYCFQNRAMDCDYRARGPLIELDSNGNPLSSRINTFLTAPFTHLPREDVKAALEAKHYLMRLLNEDRMRVQFKMAPGDMVAFDNRRALHARTEFFPNTGHRYLEGCYLDRDELGSRLRMLERAKLGAGQVTR</sequence>